<dbReference type="Proteomes" id="UP000318081">
    <property type="component" value="Chromosome"/>
</dbReference>
<evidence type="ECO:0000313" key="1">
    <source>
        <dbReference type="EMBL" id="QDV85243.1"/>
    </source>
</evidence>
<organism evidence="1 2">
    <name type="scientific">Stieleria magnilauensis</name>
    <dbReference type="NCBI Taxonomy" id="2527963"/>
    <lineage>
        <taxon>Bacteria</taxon>
        <taxon>Pseudomonadati</taxon>
        <taxon>Planctomycetota</taxon>
        <taxon>Planctomycetia</taxon>
        <taxon>Pirellulales</taxon>
        <taxon>Pirellulaceae</taxon>
        <taxon>Stieleria</taxon>
    </lineage>
</organism>
<dbReference type="EMBL" id="CP036432">
    <property type="protein sequence ID" value="QDV85243.1"/>
    <property type="molecule type" value="Genomic_DNA"/>
</dbReference>
<evidence type="ECO:0000313" key="2">
    <source>
        <dbReference type="Proteomes" id="UP000318081"/>
    </source>
</evidence>
<proteinExistence type="predicted"/>
<sequence length="151" mass="17595">MLNVRTPYRVRRDWKAAHLGIKPLALPGDFYVGTPSIHSVETFLVVPTQFKALIEIVFSRFIVASHEITYRWRKEMQASPDLRGSMKGTGFISLVFRKKSPKKPTRRSSWSLQKVERLIAITLHLQQRRSEARLNRLYQIQFQICPQSSVK</sequence>
<accession>A0ABX5XTA4</accession>
<protein>
    <submittedName>
        <fullName evidence="1">Uncharacterized protein</fullName>
    </submittedName>
</protein>
<keyword evidence="2" id="KW-1185">Reference proteome</keyword>
<gene>
    <name evidence="1" type="ORF">TBK1r_42220</name>
</gene>
<reference evidence="1 2" key="1">
    <citation type="submission" date="2019-02" db="EMBL/GenBank/DDBJ databases">
        <title>Deep-cultivation of Planctomycetes and their phenomic and genomic characterization uncovers novel biology.</title>
        <authorList>
            <person name="Wiegand S."/>
            <person name="Jogler M."/>
            <person name="Boedeker C."/>
            <person name="Pinto D."/>
            <person name="Vollmers J."/>
            <person name="Rivas-Marin E."/>
            <person name="Kohn T."/>
            <person name="Peeters S.H."/>
            <person name="Heuer A."/>
            <person name="Rast P."/>
            <person name="Oberbeckmann S."/>
            <person name="Bunk B."/>
            <person name="Jeske O."/>
            <person name="Meyerdierks A."/>
            <person name="Storesund J.E."/>
            <person name="Kallscheuer N."/>
            <person name="Luecker S."/>
            <person name="Lage O.M."/>
            <person name="Pohl T."/>
            <person name="Merkel B.J."/>
            <person name="Hornburger P."/>
            <person name="Mueller R.-W."/>
            <person name="Bruemmer F."/>
            <person name="Labrenz M."/>
            <person name="Spormann A.M."/>
            <person name="Op den Camp H."/>
            <person name="Overmann J."/>
            <person name="Amann R."/>
            <person name="Jetten M.S.M."/>
            <person name="Mascher T."/>
            <person name="Medema M.H."/>
            <person name="Devos D.P."/>
            <person name="Kaster A.-K."/>
            <person name="Ovreas L."/>
            <person name="Rohde M."/>
            <person name="Galperin M.Y."/>
            <person name="Jogler C."/>
        </authorList>
    </citation>
    <scope>NUCLEOTIDE SEQUENCE [LARGE SCALE GENOMIC DNA]</scope>
    <source>
        <strain evidence="1 2">TBK1r</strain>
    </source>
</reference>
<name>A0ABX5XTA4_9BACT</name>